<accession>A0AA89QR19</accession>
<comment type="caution">
    <text evidence="1">The sequence shown here is derived from an EMBL/GenBank/DDBJ whole genome shotgun (WGS) entry which is preliminary data.</text>
</comment>
<proteinExistence type="predicted"/>
<reference evidence="1 2" key="1">
    <citation type="submission" date="2020-08" db="EMBL/GenBank/DDBJ databases">
        <title>Sequencing the genomes of 1000 actinobacteria strains.</title>
        <authorList>
            <person name="Klenk H.-P."/>
        </authorList>
    </citation>
    <scope>NUCLEOTIDE SEQUENCE [LARGE SCALE GENOMIC DNA]</scope>
    <source>
        <strain evidence="1 2">DSM 40129</strain>
    </source>
</reference>
<name>A0AA89QR19_STRCU</name>
<protein>
    <submittedName>
        <fullName evidence="1">Uncharacterized protein</fullName>
    </submittedName>
</protein>
<gene>
    <name evidence="1" type="ORF">HNR72_008006</name>
</gene>
<dbReference type="Proteomes" id="UP000579531">
    <property type="component" value="Unassembled WGS sequence"/>
</dbReference>
<dbReference type="EMBL" id="JACHLX010000002">
    <property type="protein sequence ID" value="MBB5816884.1"/>
    <property type="molecule type" value="Genomic_DNA"/>
</dbReference>
<keyword evidence="2" id="KW-1185">Reference proteome</keyword>
<dbReference type="RefSeq" id="WP_184854657.1">
    <property type="nucleotide sequence ID" value="NZ_BAABFE010000021.1"/>
</dbReference>
<evidence type="ECO:0000313" key="1">
    <source>
        <dbReference type="EMBL" id="MBB5816884.1"/>
    </source>
</evidence>
<organism evidence="1 2">
    <name type="scientific">Streptomyces collinus</name>
    <dbReference type="NCBI Taxonomy" id="42684"/>
    <lineage>
        <taxon>Bacteria</taxon>
        <taxon>Bacillati</taxon>
        <taxon>Actinomycetota</taxon>
        <taxon>Actinomycetes</taxon>
        <taxon>Kitasatosporales</taxon>
        <taxon>Streptomycetaceae</taxon>
        <taxon>Streptomyces</taxon>
    </lineage>
</organism>
<evidence type="ECO:0000313" key="2">
    <source>
        <dbReference type="Proteomes" id="UP000579531"/>
    </source>
</evidence>
<sequence>MAWKEPSAAERELAELLRTRGLCVSFAKIRRWREFGVLPWGARRGLGRGAGSVSEITADTAVVAEALAVATASKTRLEKAVLRVFTVHPRSAEAFVATWVPLPERGVRKALTWYIAQDRSSALAVVERAVEAAGDDPEQRADAALAAAHAYYARRYHRVRSARRAGGRVHPADPHSRADAYGLATFAAAAVLGEHEFGADMMVEALRESFGSQGHELLSAQAFAEMQAIASQAECSGERTALPHGALAADKARQLGETDYDTLCTVRHVLAVLVEAAPALRLACRAGLPDPAVRHIEQVRASNPRVRHYLDCADSISRRSPADAWQGLIPLLISICTASEQLELFQRDVTSLDPALDDIHSVGRRALARLTPDVPASGQGLGFPGGIR</sequence>
<dbReference type="AlphaFoldDB" id="A0AA89QR19"/>
<dbReference type="GeneID" id="93835845"/>